<keyword evidence="4" id="KW-1185">Reference proteome</keyword>
<dbReference type="InterPro" id="IPR000182">
    <property type="entry name" value="GNAT_dom"/>
</dbReference>
<dbReference type="EC" id="2.3.1.-" evidence="3"/>
<protein>
    <submittedName>
        <fullName evidence="3">Enhanced intracellular survival protein Eis</fullName>
        <ecNumber evidence="3">2.3.1.-</ecNumber>
    </submittedName>
</protein>
<dbReference type="Proteomes" id="UP001596398">
    <property type="component" value="Unassembled WGS sequence"/>
</dbReference>
<sequence>MDTEFRPLPDDEAGDELFADYVQYAFAPDRGPEVDLDDDRPDPPRIRRGLYPADGDEPLTLCSSYPFETRLRGATLPMGGVSTVATPPEHRRKGYVGEMLRELCREYRDTGTPLSALWPFKHPFYAQFGWATTSRYLAWSCEPSALRSAAATGGTWERVDPDAWADLDAVHRAATEDRPLSLDRSEAWWRERQLRGWDSDPYVYLWRDDDGEPRAYVAYRIEGDWGDRTFEARANHAAADREAFRHLLGFLADHDSQVGTVRFRTAVDCPLHDMVADPAELDCELNPGPMARLVDVPATLDALDYPTDSSLALGLVDPLLDEVTGTYDLAVAGGRATVERTAADPDGADATLGIGPFSQLVVGYRSAADLAVGGELDADDGTVAQLDALFPATTPYLQEGF</sequence>
<accession>A0ABD5ZLA1</accession>
<dbReference type="InterPro" id="IPR036527">
    <property type="entry name" value="SCP2_sterol-bd_dom_sf"/>
</dbReference>
<evidence type="ECO:0000259" key="2">
    <source>
        <dbReference type="PROSITE" id="PS51186"/>
    </source>
</evidence>
<dbReference type="PROSITE" id="PS51186">
    <property type="entry name" value="GNAT"/>
    <property type="match status" value="1"/>
</dbReference>
<evidence type="ECO:0000313" key="3">
    <source>
        <dbReference type="EMBL" id="MFC7234262.1"/>
    </source>
</evidence>
<dbReference type="GeneID" id="79265929"/>
<dbReference type="Pfam" id="PF17668">
    <property type="entry name" value="Acetyltransf_17"/>
    <property type="match status" value="1"/>
</dbReference>
<feature type="domain" description="N-acetyltransferase" evidence="2">
    <location>
        <begin position="3"/>
        <end position="162"/>
    </location>
</feature>
<name>A0ABD5ZLA1_9EURY</name>
<organism evidence="3 4">
    <name type="scientific">Halosegnis marinus</name>
    <dbReference type="NCBI Taxonomy" id="3034023"/>
    <lineage>
        <taxon>Archaea</taxon>
        <taxon>Methanobacteriati</taxon>
        <taxon>Methanobacteriota</taxon>
        <taxon>Stenosarchaea group</taxon>
        <taxon>Halobacteria</taxon>
        <taxon>Halobacteriales</taxon>
        <taxon>Natronomonadaceae</taxon>
        <taxon>Halosegnis</taxon>
    </lineage>
</organism>
<dbReference type="AlphaFoldDB" id="A0ABD5ZLA1"/>
<dbReference type="Pfam" id="PF13527">
    <property type="entry name" value="Acetyltransf_9"/>
    <property type="match status" value="1"/>
</dbReference>
<keyword evidence="3" id="KW-0808">Transferase</keyword>
<evidence type="ECO:0000313" key="4">
    <source>
        <dbReference type="Proteomes" id="UP001596398"/>
    </source>
</evidence>
<dbReference type="GO" id="GO:0016746">
    <property type="term" value="F:acyltransferase activity"/>
    <property type="evidence" value="ECO:0007669"/>
    <property type="project" value="UniProtKB-KW"/>
</dbReference>
<evidence type="ECO:0000256" key="1">
    <source>
        <dbReference type="SAM" id="MobiDB-lite"/>
    </source>
</evidence>
<keyword evidence="3" id="KW-0012">Acyltransferase</keyword>
<dbReference type="SUPFAM" id="SSF55718">
    <property type="entry name" value="SCP-like"/>
    <property type="match status" value="1"/>
</dbReference>
<dbReference type="Gene3D" id="3.40.630.30">
    <property type="match status" value="2"/>
</dbReference>
<reference evidence="3 4" key="1">
    <citation type="journal article" date="2019" name="Int. J. Syst. Evol. Microbiol.">
        <title>The Global Catalogue of Microorganisms (GCM) 10K type strain sequencing project: providing services to taxonomists for standard genome sequencing and annotation.</title>
        <authorList>
            <consortium name="The Broad Institute Genomics Platform"/>
            <consortium name="The Broad Institute Genome Sequencing Center for Infectious Disease"/>
            <person name="Wu L."/>
            <person name="Ma J."/>
        </authorList>
    </citation>
    <scope>NUCLEOTIDE SEQUENCE [LARGE SCALE GENOMIC DNA]</scope>
    <source>
        <strain evidence="3 4">DT85</strain>
    </source>
</reference>
<comment type="caution">
    <text evidence="3">The sequence shown here is derived from an EMBL/GenBank/DDBJ whole genome shotgun (WGS) entry which is preliminary data.</text>
</comment>
<dbReference type="PANTHER" id="PTHR37817:SF1">
    <property type="entry name" value="N-ACETYLTRANSFERASE EIS"/>
    <property type="match status" value="1"/>
</dbReference>
<dbReference type="Gene3D" id="3.30.1050.10">
    <property type="entry name" value="SCP2 sterol-binding domain"/>
    <property type="match status" value="1"/>
</dbReference>
<dbReference type="SUPFAM" id="SSF55729">
    <property type="entry name" value="Acyl-CoA N-acyltransferases (Nat)"/>
    <property type="match status" value="1"/>
</dbReference>
<proteinExistence type="predicted"/>
<dbReference type="Pfam" id="PF13530">
    <property type="entry name" value="SCP2_2"/>
    <property type="match status" value="1"/>
</dbReference>
<dbReference type="PANTHER" id="PTHR37817">
    <property type="entry name" value="N-ACETYLTRANSFERASE EIS"/>
    <property type="match status" value="1"/>
</dbReference>
<dbReference type="InterPro" id="IPR016181">
    <property type="entry name" value="Acyl_CoA_acyltransferase"/>
</dbReference>
<dbReference type="RefSeq" id="WP_276235265.1">
    <property type="nucleotide sequence ID" value="NZ_CP119802.1"/>
</dbReference>
<dbReference type="EMBL" id="JBHTAP010000001">
    <property type="protein sequence ID" value="MFC7234262.1"/>
    <property type="molecule type" value="Genomic_DNA"/>
</dbReference>
<gene>
    <name evidence="3" type="primary">eis</name>
    <name evidence="3" type="ORF">ACFQJ4_02920</name>
</gene>
<dbReference type="InterPro" id="IPR041380">
    <property type="entry name" value="Acetyltransf_17"/>
</dbReference>
<dbReference type="InterPro" id="IPR051554">
    <property type="entry name" value="Acetyltransferase_Eis"/>
</dbReference>
<feature type="region of interest" description="Disordered" evidence="1">
    <location>
        <begin position="28"/>
        <end position="51"/>
    </location>
</feature>
<dbReference type="InterPro" id="IPR025559">
    <property type="entry name" value="Eis_dom"/>
</dbReference>